<dbReference type="InterPro" id="IPR001387">
    <property type="entry name" value="Cro/C1-type_HTH"/>
</dbReference>
<dbReference type="SUPFAM" id="SSF47413">
    <property type="entry name" value="lambda repressor-like DNA-binding domains"/>
    <property type="match status" value="1"/>
</dbReference>
<accession>A0AAW8YNU4</accession>
<dbReference type="CDD" id="cd00093">
    <property type="entry name" value="HTH_XRE"/>
    <property type="match status" value="1"/>
</dbReference>
<gene>
    <name evidence="2" type="ORF">R0H03_06165</name>
</gene>
<dbReference type="EMBL" id="JAWJAX010000006">
    <property type="protein sequence ID" value="MDV2911444.1"/>
    <property type="molecule type" value="Genomic_DNA"/>
</dbReference>
<dbReference type="AlphaFoldDB" id="A0AAW8YNU4"/>
<name>A0AAW8YNU4_PEDAC</name>
<dbReference type="RefSeq" id="WP_159206544.1">
    <property type="nucleotide sequence ID" value="NZ_CP028249.1"/>
</dbReference>
<evidence type="ECO:0000313" key="2">
    <source>
        <dbReference type="EMBL" id="MDV2911444.1"/>
    </source>
</evidence>
<protein>
    <submittedName>
        <fullName evidence="2">Helix-turn-helix transcriptional regulator</fullName>
    </submittedName>
</protein>
<organism evidence="2 3">
    <name type="scientific">Pediococcus acidilactici</name>
    <dbReference type="NCBI Taxonomy" id="1254"/>
    <lineage>
        <taxon>Bacteria</taxon>
        <taxon>Bacillati</taxon>
        <taxon>Bacillota</taxon>
        <taxon>Bacilli</taxon>
        <taxon>Lactobacillales</taxon>
        <taxon>Lactobacillaceae</taxon>
        <taxon>Pediococcus</taxon>
        <taxon>Pediococcus acidilactici group</taxon>
    </lineage>
</organism>
<dbReference type="GO" id="GO:0003677">
    <property type="term" value="F:DNA binding"/>
    <property type="evidence" value="ECO:0007669"/>
    <property type="project" value="InterPro"/>
</dbReference>
<dbReference type="PROSITE" id="PS50943">
    <property type="entry name" value="HTH_CROC1"/>
    <property type="match status" value="1"/>
</dbReference>
<dbReference type="Gene3D" id="1.10.260.40">
    <property type="entry name" value="lambda repressor-like DNA-binding domains"/>
    <property type="match status" value="1"/>
</dbReference>
<reference evidence="2" key="1">
    <citation type="journal article" date="2023" name="PeerJ">
        <title>Selection and evaluation of lactic acid bacteria from chicken feces in Thailand as potential probiotics.</title>
        <authorList>
            <person name="Khurajog B."/>
            <person name="Disastra Y."/>
            <person name="Lawwyne L.D."/>
            <person name="Sirichokchatchawan W."/>
            <person name="Niyomtham W."/>
            <person name="Yindee J."/>
            <person name="Hampson D.J."/>
            <person name="Prapasarakul N."/>
        </authorList>
    </citation>
    <scope>NUCLEOTIDE SEQUENCE</scope>
    <source>
        <strain evidence="2">BF14</strain>
    </source>
</reference>
<evidence type="ECO:0000313" key="3">
    <source>
        <dbReference type="Proteomes" id="UP001280415"/>
    </source>
</evidence>
<dbReference type="Pfam" id="PF01381">
    <property type="entry name" value="HTH_3"/>
    <property type="match status" value="1"/>
</dbReference>
<sequence length="63" mass="7268">MWLKINKILKQKNMSVRCLAKKINEPYTTIMNIKNGATKNPGFNLVVKIADELGVPLDYFRED</sequence>
<comment type="caution">
    <text evidence="2">The sequence shown here is derived from an EMBL/GenBank/DDBJ whole genome shotgun (WGS) entry which is preliminary data.</text>
</comment>
<proteinExistence type="predicted"/>
<feature type="domain" description="HTH cro/C1-type" evidence="1">
    <location>
        <begin position="5"/>
        <end position="60"/>
    </location>
</feature>
<evidence type="ECO:0000259" key="1">
    <source>
        <dbReference type="PROSITE" id="PS50943"/>
    </source>
</evidence>
<reference evidence="2" key="2">
    <citation type="submission" date="2023-10" db="EMBL/GenBank/DDBJ databases">
        <authorList>
            <person name="Khurajog B."/>
        </authorList>
    </citation>
    <scope>NUCLEOTIDE SEQUENCE</scope>
    <source>
        <strain evidence="2">BF14</strain>
    </source>
</reference>
<dbReference type="SMART" id="SM00530">
    <property type="entry name" value="HTH_XRE"/>
    <property type="match status" value="1"/>
</dbReference>
<dbReference type="InterPro" id="IPR010982">
    <property type="entry name" value="Lambda_DNA-bd_dom_sf"/>
</dbReference>
<dbReference type="Proteomes" id="UP001280415">
    <property type="component" value="Unassembled WGS sequence"/>
</dbReference>